<accession>A0ABU7A6F6</accession>
<evidence type="ECO:0000313" key="1">
    <source>
        <dbReference type="EMBL" id="MED6233185.1"/>
    </source>
</evidence>
<gene>
    <name evidence="1" type="ORF">ATANTOWER_008103</name>
</gene>
<name>A0ABU7A6F6_9TELE</name>
<organism evidence="1 2">
    <name type="scientific">Ataeniobius toweri</name>
    <dbReference type="NCBI Taxonomy" id="208326"/>
    <lineage>
        <taxon>Eukaryota</taxon>
        <taxon>Metazoa</taxon>
        <taxon>Chordata</taxon>
        <taxon>Craniata</taxon>
        <taxon>Vertebrata</taxon>
        <taxon>Euteleostomi</taxon>
        <taxon>Actinopterygii</taxon>
        <taxon>Neopterygii</taxon>
        <taxon>Teleostei</taxon>
        <taxon>Neoteleostei</taxon>
        <taxon>Acanthomorphata</taxon>
        <taxon>Ovalentaria</taxon>
        <taxon>Atherinomorphae</taxon>
        <taxon>Cyprinodontiformes</taxon>
        <taxon>Goodeidae</taxon>
        <taxon>Ataeniobius</taxon>
    </lineage>
</organism>
<dbReference type="Proteomes" id="UP001345963">
    <property type="component" value="Unassembled WGS sequence"/>
</dbReference>
<sequence length="103" mass="11667">MFLDCGMKLEYLERTHACTGRTCKLHAERAQPGVEPRTFLLQGNSATNCATVLPHLDVWLHLIKKTLFLASHNNNKRPSEDLCVCIEDAHNPGIWFKAISKHL</sequence>
<dbReference type="EMBL" id="JAHUTI010001960">
    <property type="protein sequence ID" value="MED6233185.1"/>
    <property type="molecule type" value="Genomic_DNA"/>
</dbReference>
<reference evidence="1 2" key="1">
    <citation type="submission" date="2021-07" db="EMBL/GenBank/DDBJ databases">
        <authorList>
            <person name="Palmer J.M."/>
        </authorList>
    </citation>
    <scope>NUCLEOTIDE SEQUENCE [LARGE SCALE GENOMIC DNA]</scope>
    <source>
        <strain evidence="1 2">AT_MEX2019</strain>
        <tissue evidence="1">Muscle</tissue>
    </source>
</reference>
<protein>
    <submittedName>
        <fullName evidence="1">Uncharacterized protein</fullName>
    </submittedName>
</protein>
<evidence type="ECO:0000313" key="2">
    <source>
        <dbReference type="Proteomes" id="UP001345963"/>
    </source>
</evidence>
<proteinExistence type="predicted"/>
<keyword evidence="2" id="KW-1185">Reference proteome</keyword>
<comment type="caution">
    <text evidence="1">The sequence shown here is derived from an EMBL/GenBank/DDBJ whole genome shotgun (WGS) entry which is preliminary data.</text>
</comment>